<keyword evidence="5" id="KW-0256">Endoplasmic reticulum</keyword>
<evidence type="ECO:0000313" key="10">
    <source>
        <dbReference type="EMBL" id="KZV91341.1"/>
    </source>
</evidence>
<evidence type="ECO:0000256" key="6">
    <source>
        <dbReference type="ARBA" id="ARBA00022989"/>
    </source>
</evidence>
<evidence type="ECO:0008006" key="12">
    <source>
        <dbReference type="Google" id="ProtNLM"/>
    </source>
</evidence>
<dbReference type="OrthoDB" id="17366at2759"/>
<feature type="transmembrane region" description="Helical" evidence="9">
    <location>
        <begin position="44"/>
        <end position="64"/>
    </location>
</feature>
<dbReference type="GO" id="GO:0005789">
    <property type="term" value="C:endoplasmic reticulum membrane"/>
    <property type="evidence" value="ECO:0007669"/>
    <property type="project" value="UniProtKB-SubCell"/>
</dbReference>
<comment type="subcellular location">
    <subcellularLocation>
        <location evidence="1">Endoplasmic reticulum membrane</location>
        <topology evidence="1">Multi-pass membrane protein</topology>
    </subcellularLocation>
</comment>
<sequence length="292" mass="31740">MPSKKKSKSTSATAQPPAPGPSADRAKQLEHAALKYASRLTVHVSLLAFTALFLPRSTTFFVNLPAPQTSLDRPEPTFIQPLSASPLLTTAWLCVGASVLVTVWAAPMRTWVFYEQPGKRTDEQVARWAEGRRKSARDAFLATSTGAGAYYLLLTALGAPLAMYHVRTALLAVLLSILTVSTPAYALGVPTIRQTTAFDAVRFRWTRLFCDFMLQTDAERAMFYPSAGAVLGAWAGAFPIALDWDRPWQAWPLTPAFGAVLGYIVGSLVALAFIALPSSATSRQQRSSMRTD</sequence>
<keyword evidence="3" id="KW-0337">GPI-anchor biosynthesis</keyword>
<feature type="transmembrane region" description="Helical" evidence="9">
    <location>
        <begin position="84"/>
        <end position="106"/>
    </location>
</feature>
<feature type="region of interest" description="Disordered" evidence="8">
    <location>
        <begin position="1"/>
        <end position="25"/>
    </location>
</feature>
<dbReference type="AlphaFoldDB" id="A0A165H238"/>
<gene>
    <name evidence="10" type="ORF">EXIGLDRAFT_97710</name>
</gene>
<evidence type="ECO:0000256" key="4">
    <source>
        <dbReference type="ARBA" id="ARBA00022692"/>
    </source>
</evidence>
<dbReference type="Proteomes" id="UP000077266">
    <property type="component" value="Unassembled WGS sequence"/>
</dbReference>
<dbReference type="UniPathway" id="UPA00196"/>
<feature type="transmembrane region" description="Helical" evidence="9">
    <location>
        <begin position="169"/>
        <end position="188"/>
    </location>
</feature>
<proteinExistence type="predicted"/>
<accession>A0A165H238</accession>
<name>A0A165H238_EXIGL</name>
<dbReference type="InterPro" id="IPR009580">
    <property type="entry name" value="GPI_biosynthesis_protein_Pig-F"/>
</dbReference>
<keyword evidence="11" id="KW-1185">Reference proteome</keyword>
<evidence type="ECO:0000256" key="9">
    <source>
        <dbReference type="SAM" id="Phobius"/>
    </source>
</evidence>
<evidence type="ECO:0000256" key="7">
    <source>
        <dbReference type="ARBA" id="ARBA00023136"/>
    </source>
</evidence>
<feature type="transmembrane region" description="Helical" evidence="9">
    <location>
        <begin position="254"/>
        <end position="276"/>
    </location>
</feature>
<dbReference type="STRING" id="1314781.A0A165H238"/>
<evidence type="ECO:0000256" key="1">
    <source>
        <dbReference type="ARBA" id="ARBA00004477"/>
    </source>
</evidence>
<evidence type="ECO:0000256" key="2">
    <source>
        <dbReference type="ARBA" id="ARBA00004687"/>
    </source>
</evidence>
<feature type="transmembrane region" description="Helical" evidence="9">
    <location>
        <begin position="139"/>
        <end position="163"/>
    </location>
</feature>
<comment type="pathway">
    <text evidence="2">Glycolipid biosynthesis; glycosylphosphatidylinositol-anchor biosynthesis.</text>
</comment>
<dbReference type="Pfam" id="PF06699">
    <property type="entry name" value="PIG-F"/>
    <property type="match status" value="1"/>
</dbReference>
<dbReference type="InParanoid" id="A0A165H238"/>
<keyword evidence="4 9" id="KW-0812">Transmembrane</keyword>
<organism evidence="10 11">
    <name type="scientific">Exidia glandulosa HHB12029</name>
    <dbReference type="NCBI Taxonomy" id="1314781"/>
    <lineage>
        <taxon>Eukaryota</taxon>
        <taxon>Fungi</taxon>
        <taxon>Dikarya</taxon>
        <taxon>Basidiomycota</taxon>
        <taxon>Agaricomycotina</taxon>
        <taxon>Agaricomycetes</taxon>
        <taxon>Auriculariales</taxon>
        <taxon>Exidiaceae</taxon>
        <taxon>Exidia</taxon>
    </lineage>
</organism>
<keyword evidence="7 9" id="KW-0472">Membrane</keyword>
<dbReference type="GO" id="GO:0006506">
    <property type="term" value="P:GPI anchor biosynthetic process"/>
    <property type="evidence" value="ECO:0007669"/>
    <property type="project" value="UniProtKB-UniPathway"/>
</dbReference>
<evidence type="ECO:0000256" key="5">
    <source>
        <dbReference type="ARBA" id="ARBA00022824"/>
    </source>
</evidence>
<feature type="transmembrane region" description="Helical" evidence="9">
    <location>
        <begin position="222"/>
        <end position="242"/>
    </location>
</feature>
<reference evidence="10 11" key="1">
    <citation type="journal article" date="2016" name="Mol. Biol. Evol.">
        <title>Comparative Genomics of Early-Diverging Mushroom-Forming Fungi Provides Insights into the Origins of Lignocellulose Decay Capabilities.</title>
        <authorList>
            <person name="Nagy L.G."/>
            <person name="Riley R."/>
            <person name="Tritt A."/>
            <person name="Adam C."/>
            <person name="Daum C."/>
            <person name="Floudas D."/>
            <person name="Sun H."/>
            <person name="Yadav J.S."/>
            <person name="Pangilinan J."/>
            <person name="Larsson K.H."/>
            <person name="Matsuura K."/>
            <person name="Barry K."/>
            <person name="Labutti K."/>
            <person name="Kuo R."/>
            <person name="Ohm R.A."/>
            <person name="Bhattacharya S.S."/>
            <person name="Shirouzu T."/>
            <person name="Yoshinaga Y."/>
            <person name="Martin F.M."/>
            <person name="Grigoriev I.V."/>
            <person name="Hibbett D.S."/>
        </authorList>
    </citation>
    <scope>NUCLEOTIDE SEQUENCE [LARGE SCALE GENOMIC DNA]</scope>
    <source>
        <strain evidence="10 11">HHB12029</strain>
    </source>
</reference>
<keyword evidence="6 9" id="KW-1133">Transmembrane helix</keyword>
<evidence type="ECO:0000313" key="11">
    <source>
        <dbReference type="Proteomes" id="UP000077266"/>
    </source>
</evidence>
<evidence type="ECO:0000256" key="3">
    <source>
        <dbReference type="ARBA" id="ARBA00022502"/>
    </source>
</evidence>
<protein>
    <recommendedName>
        <fullName evidence="12">PIG-F-domain-containing protein</fullName>
    </recommendedName>
</protein>
<evidence type="ECO:0000256" key="8">
    <source>
        <dbReference type="SAM" id="MobiDB-lite"/>
    </source>
</evidence>
<dbReference type="EMBL" id="KV426029">
    <property type="protein sequence ID" value="KZV91341.1"/>
    <property type="molecule type" value="Genomic_DNA"/>
</dbReference>